<sequence length="110" mass="12596">MTRPAPTPDERGPATRKSTLFCWGCDHVSPVDGDWDQWTRPHHFEFVCPVCETTIMKRSRREHQSIDPSSTQSPLTWHHALRATLHIWRVTVGIGLTSHRATASNRSGRR</sequence>
<reference evidence="3" key="1">
    <citation type="submission" date="2016-10" db="EMBL/GenBank/DDBJ databases">
        <authorList>
            <person name="Varghese N."/>
            <person name="Submissions S."/>
        </authorList>
    </citation>
    <scope>NUCLEOTIDE SEQUENCE [LARGE SCALE GENOMIC DNA]</scope>
    <source>
        <strain evidence="3">CGMCC 1.8981</strain>
    </source>
</reference>
<evidence type="ECO:0000313" key="3">
    <source>
        <dbReference type="Proteomes" id="UP000199112"/>
    </source>
</evidence>
<dbReference type="AlphaFoldDB" id="A0A1H6G4H1"/>
<feature type="domain" description="DUF8106" evidence="1">
    <location>
        <begin position="16"/>
        <end position="58"/>
    </location>
</feature>
<dbReference type="OrthoDB" id="209680at2157"/>
<protein>
    <recommendedName>
        <fullName evidence="1">DUF8106 domain-containing protein</fullName>
    </recommendedName>
</protein>
<accession>A0A1H6G4H1</accession>
<dbReference type="Proteomes" id="UP000199112">
    <property type="component" value="Unassembled WGS sequence"/>
</dbReference>
<gene>
    <name evidence="2" type="ORF">SAMN04487967_3487</name>
</gene>
<organism evidence="2 3">
    <name type="scientific">Natronorubrum sediminis</name>
    <dbReference type="NCBI Taxonomy" id="640943"/>
    <lineage>
        <taxon>Archaea</taxon>
        <taxon>Methanobacteriati</taxon>
        <taxon>Methanobacteriota</taxon>
        <taxon>Stenosarchaea group</taxon>
        <taxon>Halobacteria</taxon>
        <taxon>Halobacteriales</taxon>
        <taxon>Natrialbaceae</taxon>
        <taxon>Natronorubrum</taxon>
    </lineage>
</organism>
<dbReference type="InterPro" id="IPR058419">
    <property type="entry name" value="DUF8106"/>
</dbReference>
<evidence type="ECO:0000259" key="1">
    <source>
        <dbReference type="Pfam" id="PF26408"/>
    </source>
</evidence>
<proteinExistence type="predicted"/>
<name>A0A1H6G4H1_9EURY</name>
<dbReference type="RefSeq" id="WP_090508222.1">
    <property type="nucleotide sequence ID" value="NZ_FNWL01000005.1"/>
</dbReference>
<evidence type="ECO:0000313" key="2">
    <source>
        <dbReference type="EMBL" id="SEH17949.1"/>
    </source>
</evidence>
<keyword evidence="3" id="KW-1185">Reference proteome</keyword>
<dbReference type="Pfam" id="PF26408">
    <property type="entry name" value="DUF8106"/>
    <property type="match status" value="1"/>
</dbReference>
<dbReference type="EMBL" id="FNWL01000005">
    <property type="protein sequence ID" value="SEH17949.1"/>
    <property type="molecule type" value="Genomic_DNA"/>
</dbReference>